<organism evidence="1 2">
    <name type="scientific">Caerostris extrusa</name>
    <name type="common">Bark spider</name>
    <name type="synonym">Caerostris bankana</name>
    <dbReference type="NCBI Taxonomy" id="172846"/>
    <lineage>
        <taxon>Eukaryota</taxon>
        <taxon>Metazoa</taxon>
        <taxon>Ecdysozoa</taxon>
        <taxon>Arthropoda</taxon>
        <taxon>Chelicerata</taxon>
        <taxon>Arachnida</taxon>
        <taxon>Araneae</taxon>
        <taxon>Araneomorphae</taxon>
        <taxon>Entelegynae</taxon>
        <taxon>Araneoidea</taxon>
        <taxon>Araneidae</taxon>
        <taxon>Caerostris</taxon>
    </lineage>
</organism>
<name>A0AAV4SG33_CAEEX</name>
<proteinExistence type="predicted"/>
<gene>
    <name evidence="1" type="primary">AVEN_237051_1</name>
    <name evidence="1" type="ORF">CEXT_204381</name>
</gene>
<dbReference type="AlphaFoldDB" id="A0AAV4SG33"/>
<evidence type="ECO:0000313" key="2">
    <source>
        <dbReference type="Proteomes" id="UP001054945"/>
    </source>
</evidence>
<reference evidence="1 2" key="1">
    <citation type="submission" date="2021-06" db="EMBL/GenBank/DDBJ databases">
        <title>Caerostris extrusa draft genome.</title>
        <authorList>
            <person name="Kono N."/>
            <person name="Arakawa K."/>
        </authorList>
    </citation>
    <scope>NUCLEOTIDE SEQUENCE [LARGE SCALE GENOMIC DNA]</scope>
</reference>
<sequence>MPVIPFGKSIKNPAQKFYARNQGLELQFDREKRTKCKHRWQYGTTKRSNNVIPDRSFFLQYRYLYIQHRCRWQEMKKKFWFVPNLQFISEEPELNCLENVTGEDNGIFKIEQLLADCSKILAEKDSYKNSEFPVMTFSERIPLISTNDHAAHIRKEKKVRVLKNKHLRKKIKKIRAFCKH</sequence>
<comment type="caution">
    <text evidence="1">The sequence shown here is derived from an EMBL/GenBank/DDBJ whole genome shotgun (WGS) entry which is preliminary data.</text>
</comment>
<dbReference type="EMBL" id="BPLR01009481">
    <property type="protein sequence ID" value="GIY32279.1"/>
    <property type="molecule type" value="Genomic_DNA"/>
</dbReference>
<accession>A0AAV4SG33</accession>
<evidence type="ECO:0000313" key="1">
    <source>
        <dbReference type="EMBL" id="GIY32279.1"/>
    </source>
</evidence>
<keyword evidence="2" id="KW-1185">Reference proteome</keyword>
<protein>
    <submittedName>
        <fullName evidence="1">Uncharacterized protein</fullName>
    </submittedName>
</protein>
<dbReference type="Proteomes" id="UP001054945">
    <property type="component" value="Unassembled WGS sequence"/>
</dbReference>